<evidence type="ECO:0000256" key="1">
    <source>
        <dbReference type="SAM" id="MobiDB-lite"/>
    </source>
</evidence>
<gene>
    <name evidence="2" type="ORF">VFPBJ_01765</name>
</gene>
<comment type="caution">
    <text evidence="2">The sequence shown here is derived from an EMBL/GenBank/DDBJ whole genome shotgun (WGS) entry which is preliminary data.</text>
</comment>
<evidence type="ECO:0000313" key="3">
    <source>
        <dbReference type="Proteomes" id="UP000078240"/>
    </source>
</evidence>
<proteinExistence type="predicted"/>
<dbReference type="AlphaFoldDB" id="A0A179HBN6"/>
<evidence type="ECO:0000313" key="2">
    <source>
        <dbReference type="EMBL" id="OAQ87725.1"/>
    </source>
</evidence>
<feature type="compositionally biased region" description="Basic residues" evidence="1">
    <location>
        <begin position="259"/>
        <end position="270"/>
    </location>
</feature>
<name>A0A179HBN6_PURLI</name>
<feature type="region of interest" description="Disordered" evidence="1">
    <location>
        <begin position="225"/>
        <end position="270"/>
    </location>
</feature>
<dbReference type="EMBL" id="LSBH01000001">
    <property type="protein sequence ID" value="OAQ87725.1"/>
    <property type="molecule type" value="Genomic_DNA"/>
</dbReference>
<protein>
    <submittedName>
        <fullName evidence="2">Uncharacterized protein</fullName>
    </submittedName>
</protein>
<dbReference type="Proteomes" id="UP000078240">
    <property type="component" value="Unassembled WGS sequence"/>
</dbReference>
<reference evidence="2 3" key="1">
    <citation type="submission" date="2016-01" db="EMBL/GenBank/DDBJ databases">
        <title>Biosynthesis of antibiotic leucinostatins and their inhibition on Phytophthora in bio-control Purpureocillium lilacinum.</title>
        <authorList>
            <person name="Wang G."/>
            <person name="Liu Z."/>
            <person name="Lin R."/>
            <person name="Li E."/>
            <person name="Mao Z."/>
            <person name="Ling J."/>
            <person name="Yin W."/>
            <person name="Xie B."/>
        </authorList>
    </citation>
    <scope>NUCLEOTIDE SEQUENCE [LARGE SCALE GENOMIC DNA]</scope>
    <source>
        <strain evidence="2">PLBJ-1</strain>
    </source>
</reference>
<sequence>MFLQSIFSSSSWDVRRCMLPRAPFRIDIRAVRSSRPHAVAFWTIFAYASWCGDPTFSRERARPLHGNELAVTSWKQWCGVDGFAPASSDARYISTTYPCSFDSMWAHNELANVPGHRQRVGSPWSVPASSSINSQVHLVTRTRLGSCRTTRHVGEGKKLRLGFHRPDLHRLKGESTCKGTKDSATLVAHSQSSNCAQTLWRRLNTESALRGYRVAAAESSDFSVARGRLPRGKPLRCPTAPPQPRRPWSVPSTLVRSAGARRGKAKGSLG</sequence>
<organism evidence="2 3">
    <name type="scientific">Purpureocillium lilacinum</name>
    <name type="common">Paecilomyces lilacinus</name>
    <dbReference type="NCBI Taxonomy" id="33203"/>
    <lineage>
        <taxon>Eukaryota</taxon>
        <taxon>Fungi</taxon>
        <taxon>Dikarya</taxon>
        <taxon>Ascomycota</taxon>
        <taxon>Pezizomycotina</taxon>
        <taxon>Sordariomycetes</taxon>
        <taxon>Hypocreomycetidae</taxon>
        <taxon>Hypocreales</taxon>
        <taxon>Ophiocordycipitaceae</taxon>
        <taxon>Purpureocillium</taxon>
    </lineage>
</organism>
<accession>A0A179HBN6</accession>